<name>A0AAV0HAF1_9ROSI</name>
<evidence type="ECO:0000313" key="1">
    <source>
        <dbReference type="EMBL" id="CAI0381877.1"/>
    </source>
</evidence>
<organism evidence="1 2">
    <name type="scientific">Linum tenue</name>
    <dbReference type="NCBI Taxonomy" id="586396"/>
    <lineage>
        <taxon>Eukaryota</taxon>
        <taxon>Viridiplantae</taxon>
        <taxon>Streptophyta</taxon>
        <taxon>Embryophyta</taxon>
        <taxon>Tracheophyta</taxon>
        <taxon>Spermatophyta</taxon>
        <taxon>Magnoliopsida</taxon>
        <taxon>eudicotyledons</taxon>
        <taxon>Gunneridae</taxon>
        <taxon>Pentapetalae</taxon>
        <taxon>rosids</taxon>
        <taxon>fabids</taxon>
        <taxon>Malpighiales</taxon>
        <taxon>Linaceae</taxon>
        <taxon>Linum</taxon>
    </lineage>
</organism>
<sequence>MPAINASRCMPTSHPIPQSSTICLLSTWEPQQKMLPESNSHCSDSKTLLLKNGSIPSTSTDHNMAKRSPSCIHQLGSAAKLLHELSTGSECQQLQGRRGFHLFECLKLRETPQ</sequence>
<dbReference type="AlphaFoldDB" id="A0AAV0HAF1"/>
<protein>
    <submittedName>
        <fullName evidence="1">Uncharacterized protein</fullName>
    </submittedName>
</protein>
<dbReference type="Proteomes" id="UP001154282">
    <property type="component" value="Unassembled WGS sequence"/>
</dbReference>
<reference evidence="1" key="1">
    <citation type="submission" date="2022-08" db="EMBL/GenBank/DDBJ databases">
        <authorList>
            <person name="Gutierrez-Valencia J."/>
        </authorList>
    </citation>
    <scope>NUCLEOTIDE SEQUENCE</scope>
</reference>
<dbReference type="EMBL" id="CAMGYJ010000002">
    <property type="protein sequence ID" value="CAI0381877.1"/>
    <property type="molecule type" value="Genomic_DNA"/>
</dbReference>
<keyword evidence="2" id="KW-1185">Reference proteome</keyword>
<evidence type="ECO:0000313" key="2">
    <source>
        <dbReference type="Proteomes" id="UP001154282"/>
    </source>
</evidence>
<comment type="caution">
    <text evidence="1">The sequence shown here is derived from an EMBL/GenBank/DDBJ whole genome shotgun (WGS) entry which is preliminary data.</text>
</comment>
<proteinExistence type="predicted"/>
<accession>A0AAV0HAF1</accession>
<gene>
    <name evidence="1" type="ORF">LITE_LOCUS3337</name>
</gene>